<sequence>MFSIPFLQKRERVAIVVYVGGASAGVAFGVLRENSFHIVASETVEATLADRTREHTIAAVKTALREASEKARAAYAATLVFNMHGTPHIGYVVLESPWSETCAVGAERELQEETKITNEILGEISREAIASECEPPREIVARDSTFEATTVRVLLNGYPTAKPAGKYAAHVAVRAIVSSAEPTVLRGATEVLVSFGIDNPVLRSGARALFSAARRMADVGEEYVLAHLTDGSLYFLIVHEGVPVISAVIPMGLHEILKRVSPQQSPEETLSLFSLTEKEACSQEACAAFQEALGKFEPEFVRVAGESMAGMCDGRKLPQRLVLHADARIAEWLSNVFSRIDFEQFTITVQPYSVRLLTLPDTLVSLGEGVHVEPSLKIASALVPLEANI</sequence>
<dbReference type="STRING" id="1798507.A3A34_03940"/>
<evidence type="ECO:0000256" key="1">
    <source>
        <dbReference type="SAM" id="Phobius"/>
    </source>
</evidence>
<protein>
    <recommendedName>
        <fullName evidence="4">SHS2 domain-containing protein</fullName>
    </recommendedName>
</protein>
<proteinExistence type="predicted"/>
<feature type="transmembrane region" description="Helical" evidence="1">
    <location>
        <begin position="12"/>
        <end position="31"/>
    </location>
</feature>
<organism evidence="2 3">
    <name type="scientific">Candidatus Kaiserbacteria bacterium RIFCSPLOWO2_01_FULL_50_24</name>
    <dbReference type="NCBI Taxonomy" id="1798507"/>
    <lineage>
        <taxon>Bacteria</taxon>
        <taxon>Candidatus Kaiseribacteriota</taxon>
    </lineage>
</organism>
<comment type="caution">
    <text evidence="2">The sequence shown here is derived from an EMBL/GenBank/DDBJ whole genome shotgun (WGS) entry which is preliminary data.</text>
</comment>
<evidence type="ECO:0000313" key="2">
    <source>
        <dbReference type="EMBL" id="OGG74940.1"/>
    </source>
</evidence>
<reference evidence="2 3" key="1">
    <citation type="journal article" date="2016" name="Nat. Commun.">
        <title>Thousands of microbial genomes shed light on interconnected biogeochemical processes in an aquifer system.</title>
        <authorList>
            <person name="Anantharaman K."/>
            <person name="Brown C.T."/>
            <person name="Hug L.A."/>
            <person name="Sharon I."/>
            <person name="Castelle C.J."/>
            <person name="Probst A.J."/>
            <person name="Thomas B.C."/>
            <person name="Singh A."/>
            <person name="Wilkins M.J."/>
            <person name="Karaoz U."/>
            <person name="Brodie E.L."/>
            <person name="Williams K.H."/>
            <person name="Hubbard S.S."/>
            <person name="Banfield J.F."/>
        </authorList>
    </citation>
    <scope>NUCLEOTIDE SEQUENCE [LARGE SCALE GENOMIC DNA]</scope>
</reference>
<keyword evidence="1" id="KW-0472">Membrane</keyword>
<keyword evidence="1" id="KW-0812">Transmembrane</keyword>
<evidence type="ECO:0000313" key="3">
    <source>
        <dbReference type="Proteomes" id="UP000178587"/>
    </source>
</evidence>
<gene>
    <name evidence="2" type="ORF">A3A34_03940</name>
</gene>
<evidence type="ECO:0008006" key="4">
    <source>
        <dbReference type="Google" id="ProtNLM"/>
    </source>
</evidence>
<name>A0A1F6EMT9_9BACT</name>
<keyword evidence="1" id="KW-1133">Transmembrane helix</keyword>
<dbReference type="EMBL" id="MFLU01000010">
    <property type="protein sequence ID" value="OGG74940.1"/>
    <property type="molecule type" value="Genomic_DNA"/>
</dbReference>
<dbReference type="Proteomes" id="UP000178587">
    <property type="component" value="Unassembled WGS sequence"/>
</dbReference>
<accession>A0A1F6EMT9</accession>
<dbReference type="AlphaFoldDB" id="A0A1F6EMT9"/>